<dbReference type="FunFam" id="1.10.30.10:FF:000003">
    <property type="entry name" value="Putative transcription factor SOX-6"/>
    <property type="match status" value="1"/>
</dbReference>
<evidence type="ECO:0000256" key="3">
    <source>
        <dbReference type="ARBA" id="ARBA00023163"/>
    </source>
</evidence>
<dbReference type="InterPro" id="IPR009071">
    <property type="entry name" value="HMG_box_dom"/>
</dbReference>
<dbReference type="GO" id="GO:0005634">
    <property type="term" value="C:nucleus"/>
    <property type="evidence" value="ECO:0007669"/>
    <property type="project" value="UniProtKB-UniRule"/>
</dbReference>
<feature type="region of interest" description="Disordered" evidence="6">
    <location>
        <begin position="15"/>
        <end position="64"/>
    </location>
</feature>
<proteinExistence type="predicted"/>
<evidence type="ECO:0000256" key="1">
    <source>
        <dbReference type="ARBA" id="ARBA00023015"/>
    </source>
</evidence>
<organism evidence="8">
    <name type="scientific">Graphocephala atropunctata</name>
    <dbReference type="NCBI Taxonomy" id="36148"/>
    <lineage>
        <taxon>Eukaryota</taxon>
        <taxon>Metazoa</taxon>
        <taxon>Ecdysozoa</taxon>
        <taxon>Arthropoda</taxon>
        <taxon>Hexapoda</taxon>
        <taxon>Insecta</taxon>
        <taxon>Pterygota</taxon>
        <taxon>Neoptera</taxon>
        <taxon>Paraneoptera</taxon>
        <taxon>Hemiptera</taxon>
        <taxon>Auchenorrhyncha</taxon>
        <taxon>Membracoidea</taxon>
        <taxon>Cicadellidae</taxon>
        <taxon>Cicadellinae</taxon>
        <taxon>Cicadellini</taxon>
        <taxon>Graphocephala</taxon>
    </lineage>
</organism>
<evidence type="ECO:0000313" key="8">
    <source>
        <dbReference type="EMBL" id="JAT33351.1"/>
    </source>
</evidence>
<dbReference type="AlphaFoldDB" id="A0A1B6MBP8"/>
<feature type="DNA-binding region" description="HMG box" evidence="5">
    <location>
        <begin position="66"/>
        <end position="134"/>
    </location>
</feature>
<dbReference type="PROSITE" id="PS50118">
    <property type="entry name" value="HMG_BOX_2"/>
    <property type="match status" value="1"/>
</dbReference>
<feature type="domain" description="HMG box" evidence="7">
    <location>
        <begin position="66"/>
        <end position="134"/>
    </location>
</feature>
<dbReference type="InterPro" id="IPR036910">
    <property type="entry name" value="HMG_box_dom_sf"/>
</dbReference>
<reference evidence="8" key="1">
    <citation type="submission" date="2015-11" db="EMBL/GenBank/DDBJ databases">
        <title>De novo transcriptome assembly of four potential Pierce s Disease insect vectors from Arizona vineyards.</title>
        <authorList>
            <person name="Tassone E.E."/>
        </authorList>
    </citation>
    <scope>NUCLEOTIDE SEQUENCE</scope>
</reference>
<dbReference type="GO" id="GO:0045165">
    <property type="term" value="P:cell fate commitment"/>
    <property type="evidence" value="ECO:0007669"/>
    <property type="project" value="TreeGrafter"/>
</dbReference>
<evidence type="ECO:0000259" key="7">
    <source>
        <dbReference type="PROSITE" id="PS50118"/>
    </source>
</evidence>
<dbReference type="InterPro" id="IPR051356">
    <property type="entry name" value="SOX/SOX-like_TF"/>
</dbReference>
<accession>A0A1B6MBP8</accession>
<dbReference type="SMART" id="SM00398">
    <property type="entry name" value="HMG"/>
    <property type="match status" value="1"/>
</dbReference>
<dbReference type="SUPFAM" id="SSF47095">
    <property type="entry name" value="HMG-box"/>
    <property type="match status" value="1"/>
</dbReference>
<keyword evidence="1" id="KW-0805">Transcription regulation</keyword>
<dbReference type="Gene3D" id="1.10.30.10">
    <property type="entry name" value="High mobility group box domain"/>
    <property type="match status" value="1"/>
</dbReference>
<dbReference type="GO" id="GO:0000981">
    <property type="term" value="F:DNA-binding transcription factor activity, RNA polymerase II-specific"/>
    <property type="evidence" value="ECO:0007669"/>
    <property type="project" value="TreeGrafter"/>
</dbReference>
<dbReference type="GO" id="GO:0000978">
    <property type="term" value="F:RNA polymerase II cis-regulatory region sequence-specific DNA binding"/>
    <property type="evidence" value="ECO:0007669"/>
    <property type="project" value="TreeGrafter"/>
</dbReference>
<protein>
    <recommendedName>
        <fullName evidence="7">HMG box domain-containing protein</fullName>
    </recommendedName>
</protein>
<dbReference type="PANTHER" id="PTHR45789:SF2">
    <property type="entry name" value="FI18025P1"/>
    <property type="match status" value="1"/>
</dbReference>
<keyword evidence="4 5" id="KW-0539">Nucleus</keyword>
<dbReference type="EMBL" id="GEBQ01006626">
    <property type="protein sequence ID" value="JAT33351.1"/>
    <property type="molecule type" value="Transcribed_RNA"/>
</dbReference>
<dbReference type="PANTHER" id="PTHR45789">
    <property type="entry name" value="FI18025P1"/>
    <property type="match status" value="1"/>
</dbReference>
<dbReference type="Pfam" id="PF00505">
    <property type="entry name" value="HMG_box"/>
    <property type="match status" value="1"/>
</dbReference>
<keyword evidence="2 5" id="KW-0238">DNA-binding</keyword>
<name>A0A1B6MBP8_9HEMI</name>
<feature type="compositionally biased region" description="Basic and acidic residues" evidence="6">
    <location>
        <begin position="52"/>
        <end position="63"/>
    </location>
</feature>
<evidence type="ECO:0000256" key="5">
    <source>
        <dbReference type="PROSITE-ProRule" id="PRU00267"/>
    </source>
</evidence>
<evidence type="ECO:0000256" key="6">
    <source>
        <dbReference type="SAM" id="MobiDB-lite"/>
    </source>
</evidence>
<keyword evidence="3" id="KW-0804">Transcription</keyword>
<evidence type="ECO:0000256" key="2">
    <source>
        <dbReference type="ARBA" id="ARBA00023125"/>
    </source>
</evidence>
<evidence type="ECO:0000256" key="4">
    <source>
        <dbReference type="ARBA" id="ARBA00023242"/>
    </source>
</evidence>
<sequence>MFLLSVPKLQPPSWTGLPKLKFMGKDPEPPKPHWVDKAIPHQTSKEVSGPPDLKKTLPAEEKKPHIKRPMNAFIVWAKGERQKILKANPNMHNSVISKILGARWKEMSDHEKQPYYEEQKRLMRVHMEQHPDYRYRPRHKRPHLKI</sequence>
<gene>
    <name evidence="8" type="ORF">g.19865</name>
</gene>
<feature type="compositionally biased region" description="Basic and acidic residues" evidence="6">
    <location>
        <begin position="23"/>
        <end position="39"/>
    </location>
</feature>